<comment type="subcellular location">
    <subcellularLocation>
        <location evidence="1">Membrane</location>
        <topology evidence="1">Multi-pass membrane protein</topology>
    </subcellularLocation>
</comment>
<protein>
    <submittedName>
        <fullName evidence="8">Nucleobase:cation symporter-2, NCS2 family</fullName>
    </submittedName>
</protein>
<evidence type="ECO:0000256" key="6">
    <source>
        <dbReference type="ARBA" id="ARBA00023136"/>
    </source>
</evidence>
<proteinExistence type="inferred from homology"/>
<evidence type="ECO:0000313" key="9">
    <source>
        <dbReference type="Proteomes" id="UP000198970"/>
    </source>
</evidence>
<sequence length="459" mass="48299">MDNSKQYDLIYQLDGRPPLKVAVPLGLQHVMAMFVGNLAPIFILTGAMSTQDAPFPPELRIMMIQCAMFVSGIATLLQLYPLKLGIIQVGARLPIVMGTAFAFVPTMQGLGAKLLAEQVAPVEAMGYVLGGVIAGSLIELLMGIFLKPLKRFFPPLVVGAVLITIGIKLLTTGATYFVGGAGAKDIGAGKYWLVGGIVLLVIVLLNRFATGMLKATAILVGIVVGYIVAAFAGMVNFDTVTSAAWFSVPMPFMIKPLFRSDIIFPFFAVYVVAGLETMGNANGITISAFGREATAEEISGGIISDAVSCAFAGVFNVLPNTAFGQNVGIIAMTKVINRFCIAIGAIVLIIAGLFPKIGAIFNAMPNCVMGGAVITVFAMIFLNGVKMVLKEGLDDINSLILAITLGLGFGVGNLADSVKENFPAALRFIFAEPVAAVCIVSVLACIFLRPQGSKKTTEK</sequence>
<feature type="transmembrane region" description="Helical" evidence="7">
    <location>
        <begin position="427"/>
        <end position="448"/>
    </location>
</feature>
<evidence type="ECO:0000256" key="3">
    <source>
        <dbReference type="ARBA" id="ARBA00022448"/>
    </source>
</evidence>
<accession>A0ABY1CD89</accession>
<keyword evidence="5 7" id="KW-1133">Transmembrane helix</keyword>
<gene>
    <name evidence="8" type="ORF">SAMN02745906_3318</name>
</gene>
<feature type="transmembrane region" description="Helical" evidence="7">
    <location>
        <begin position="335"/>
        <end position="354"/>
    </location>
</feature>
<keyword evidence="6 7" id="KW-0472">Membrane</keyword>
<feature type="transmembrane region" description="Helical" evidence="7">
    <location>
        <begin position="59"/>
        <end position="77"/>
    </location>
</feature>
<reference evidence="8 9" key="1">
    <citation type="submission" date="2016-10" db="EMBL/GenBank/DDBJ databases">
        <authorList>
            <person name="Varghese N."/>
            <person name="Submissions S."/>
        </authorList>
    </citation>
    <scope>NUCLEOTIDE SEQUENCE [LARGE SCALE GENOMIC DNA]</scope>
    <source>
        <strain evidence="8 9">ATCC 19403</strain>
    </source>
</reference>
<keyword evidence="3" id="KW-0813">Transport</keyword>
<name>A0ABY1CD89_9FIRM</name>
<dbReference type="InterPro" id="IPR006042">
    <property type="entry name" value="Xan_ur_permease"/>
</dbReference>
<evidence type="ECO:0000256" key="7">
    <source>
        <dbReference type="SAM" id="Phobius"/>
    </source>
</evidence>
<feature type="transmembrane region" description="Helical" evidence="7">
    <location>
        <begin position="124"/>
        <end position="144"/>
    </location>
</feature>
<evidence type="ECO:0000256" key="2">
    <source>
        <dbReference type="ARBA" id="ARBA00008821"/>
    </source>
</evidence>
<keyword evidence="9" id="KW-1185">Reference proteome</keyword>
<dbReference type="Pfam" id="PF00860">
    <property type="entry name" value="Xan_ur_permease"/>
    <property type="match status" value="1"/>
</dbReference>
<feature type="transmembrane region" description="Helical" evidence="7">
    <location>
        <begin position="84"/>
        <end position="104"/>
    </location>
</feature>
<feature type="transmembrane region" description="Helical" evidence="7">
    <location>
        <begin position="257"/>
        <end position="275"/>
    </location>
</feature>
<comment type="similarity">
    <text evidence="2">Belongs to the nucleobase:cation symporter-2 (NCS2) (TC 2.A.40) family.</text>
</comment>
<evidence type="ECO:0000313" key="8">
    <source>
        <dbReference type="EMBL" id="SET94986.1"/>
    </source>
</evidence>
<dbReference type="PANTHER" id="PTHR42810:SF2">
    <property type="entry name" value="PURINE PERMEASE C1399.01C-RELATED"/>
    <property type="match status" value="1"/>
</dbReference>
<dbReference type="InterPro" id="IPR006043">
    <property type="entry name" value="NCS2"/>
</dbReference>
<dbReference type="EMBL" id="LT630003">
    <property type="protein sequence ID" value="SET94986.1"/>
    <property type="molecule type" value="Genomic_DNA"/>
</dbReference>
<feature type="transmembrane region" description="Helical" evidence="7">
    <location>
        <begin position="216"/>
        <end position="237"/>
    </location>
</feature>
<feature type="transmembrane region" description="Helical" evidence="7">
    <location>
        <begin position="21"/>
        <end position="47"/>
    </location>
</feature>
<feature type="transmembrane region" description="Helical" evidence="7">
    <location>
        <begin position="156"/>
        <end position="179"/>
    </location>
</feature>
<feature type="transmembrane region" description="Helical" evidence="7">
    <location>
        <begin position="360"/>
        <end position="384"/>
    </location>
</feature>
<dbReference type="Proteomes" id="UP000198970">
    <property type="component" value="Chromosome I"/>
</dbReference>
<dbReference type="NCBIfam" id="TIGR00801">
    <property type="entry name" value="ncs2"/>
    <property type="match status" value="1"/>
</dbReference>
<feature type="transmembrane region" description="Helical" evidence="7">
    <location>
        <begin position="396"/>
        <end position="415"/>
    </location>
</feature>
<keyword evidence="4 7" id="KW-0812">Transmembrane</keyword>
<dbReference type="RefSeq" id="WP_054790033.1">
    <property type="nucleotide sequence ID" value="NZ_LT630003.1"/>
</dbReference>
<evidence type="ECO:0000256" key="1">
    <source>
        <dbReference type="ARBA" id="ARBA00004141"/>
    </source>
</evidence>
<dbReference type="PANTHER" id="PTHR42810">
    <property type="entry name" value="PURINE PERMEASE C1399.01C-RELATED"/>
    <property type="match status" value="1"/>
</dbReference>
<evidence type="ECO:0000256" key="4">
    <source>
        <dbReference type="ARBA" id="ARBA00022692"/>
    </source>
</evidence>
<organism evidence="8 9">
    <name type="scientific">Lacrimispora sphenoides JCM 1415</name>
    <dbReference type="NCBI Taxonomy" id="1297793"/>
    <lineage>
        <taxon>Bacteria</taxon>
        <taxon>Bacillati</taxon>
        <taxon>Bacillota</taxon>
        <taxon>Clostridia</taxon>
        <taxon>Lachnospirales</taxon>
        <taxon>Lachnospiraceae</taxon>
        <taxon>Lacrimispora</taxon>
    </lineage>
</organism>
<evidence type="ECO:0000256" key="5">
    <source>
        <dbReference type="ARBA" id="ARBA00022989"/>
    </source>
</evidence>
<feature type="transmembrane region" description="Helical" evidence="7">
    <location>
        <begin position="191"/>
        <end position="209"/>
    </location>
</feature>